<dbReference type="GO" id="GO:0031124">
    <property type="term" value="P:mRNA 3'-end processing"/>
    <property type="evidence" value="ECO:0007669"/>
    <property type="project" value="EnsemblFungi"/>
</dbReference>
<evidence type="ECO:0000256" key="4">
    <source>
        <dbReference type="ARBA" id="ARBA00023242"/>
    </source>
</evidence>
<dbReference type="PANTHER" id="PTHR13115:SF8">
    <property type="entry name" value="RNA POLYMERASE-ASSOCIATED PROTEIN RTF1 HOMOLOG"/>
    <property type="match status" value="1"/>
</dbReference>
<evidence type="ECO:0000259" key="6">
    <source>
        <dbReference type="PROSITE" id="PS51360"/>
    </source>
</evidence>
<protein>
    <submittedName>
        <fullName evidence="7">Plus-3 domain family protein</fullName>
    </submittedName>
</protein>
<evidence type="ECO:0000313" key="8">
    <source>
        <dbReference type="Proteomes" id="UP000590412"/>
    </source>
</evidence>
<gene>
    <name evidence="7" type="ORF">FOB60_005688</name>
</gene>
<dbReference type="Proteomes" id="UP000590412">
    <property type="component" value="Unassembled WGS sequence"/>
</dbReference>
<dbReference type="GO" id="GO:0090262">
    <property type="term" value="P:regulation of transcription-coupled nucleotide-excision repair"/>
    <property type="evidence" value="ECO:0007669"/>
    <property type="project" value="EnsemblFungi"/>
</dbReference>
<organism evidence="7 8">
    <name type="scientific">Candida parapsilosis</name>
    <name type="common">Yeast</name>
    <dbReference type="NCBI Taxonomy" id="5480"/>
    <lineage>
        <taxon>Eukaryota</taxon>
        <taxon>Fungi</taxon>
        <taxon>Dikarya</taxon>
        <taxon>Ascomycota</taxon>
        <taxon>Saccharomycotina</taxon>
        <taxon>Pichiomycetes</taxon>
        <taxon>Debaryomycetaceae</taxon>
        <taxon>Candida/Lodderomyces clade</taxon>
        <taxon>Candida</taxon>
    </lineage>
</organism>
<sequence>MSDLEDDLLALAGGDDYESDAASNASKRSNLEYESDEDDTVLAKRRKVGSEAGDYKDDDDDDDDNEAESEEELELVNPYPLEGKYRDEQDREELEAMDEIKREEILFERSQEMDKFKERQYLQQRMKAQRVSKSGRSEGLRSSTRSKTGGTKSKKESKLSELKKEREKHTRKKSRRHDDYEQESDEEEEDEEEVEEDLGDEDEDAYNDESESEVMWGGVSKIKRKRSTELAKLDDINRIKVGRSLLSQYCYHPGFDDAVLDTYTKVNVGADRATKAPMYRMVKIIDLKTRPEKAYKMGSSKYDLYFLVSQNKNQKKPFAMNLFSDSPITQDEFDRYLKELDKTGESMDLLDDVNDKFKQLQTLFTTGLTDKDVNEMIARKQRMQRQSGNYTTYDAVKTKAKLLDEYKICKQQGNLQKSMEILEEVKNIDAVLQDQTGAASTAASTTGSGSLSSSAVAALQSSMAKVNERNRKLNQENIRKAEIKHKTSIQNQSSQDGDPFSRLKTNTRMFYQELINEENAKAFKDVNVQELINEKTKQEEKIAKSTYRDLGEMDKLIRSIDVDIELFV</sequence>
<dbReference type="SUPFAM" id="SSF159042">
    <property type="entry name" value="Plus3-like"/>
    <property type="match status" value="1"/>
</dbReference>
<evidence type="ECO:0000313" key="7">
    <source>
        <dbReference type="EMBL" id="KAF6042934.1"/>
    </source>
</evidence>
<keyword evidence="2" id="KW-0805">Transcription regulation</keyword>
<evidence type="ECO:0000256" key="3">
    <source>
        <dbReference type="ARBA" id="ARBA00023163"/>
    </source>
</evidence>
<feature type="region of interest" description="Disordered" evidence="5">
    <location>
        <begin position="12"/>
        <end position="97"/>
    </location>
</feature>
<dbReference type="PANTHER" id="PTHR13115">
    <property type="entry name" value="RNA POLYMERASE-ASSOCIATED PROTEIN RTF1 HOMOLOG"/>
    <property type="match status" value="1"/>
</dbReference>
<dbReference type="Pfam" id="PF03126">
    <property type="entry name" value="Plus-3"/>
    <property type="match status" value="1"/>
</dbReference>
<dbReference type="GO" id="GO:0006353">
    <property type="term" value="P:DNA-templated transcription termination"/>
    <property type="evidence" value="ECO:0007669"/>
    <property type="project" value="EnsemblFungi"/>
</dbReference>
<dbReference type="Gene3D" id="3.90.70.200">
    <property type="entry name" value="Plus-3 domain"/>
    <property type="match status" value="1"/>
</dbReference>
<feature type="compositionally biased region" description="Acidic residues" evidence="5">
    <location>
        <begin position="180"/>
        <end position="212"/>
    </location>
</feature>
<feature type="region of interest" description="Disordered" evidence="5">
    <location>
        <begin position="117"/>
        <end position="214"/>
    </location>
</feature>
<evidence type="ECO:0000256" key="1">
    <source>
        <dbReference type="ARBA" id="ARBA00004123"/>
    </source>
</evidence>
<dbReference type="GO" id="GO:0070911">
    <property type="term" value="P:global genome nucleotide-excision repair"/>
    <property type="evidence" value="ECO:0007669"/>
    <property type="project" value="EnsemblFungi"/>
</dbReference>
<reference evidence="7" key="1">
    <citation type="submission" date="2020-03" db="EMBL/GenBank/DDBJ databases">
        <title>FDA dAtabase for Regulatory Grade micrObial Sequences (FDA-ARGOS): Supporting development and validation of Infectious Disease Dx tests.</title>
        <authorList>
            <person name="Campos J."/>
            <person name="Goldberg B."/>
            <person name="Tallon L."/>
            <person name="Sadzewicz L."/>
            <person name="Vavikolanu K."/>
            <person name="Mehta A."/>
            <person name="Aluvathingal J."/>
            <person name="Nadendla S."/>
            <person name="Nandy P."/>
            <person name="Geyer C."/>
            <person name="Yan Y."/>
            <person name="Sichtig H."/>
        </authorList>
    </citation>
    <scope>NUCLEOTIDE SEQUENCE [LARGE SCALE GENOMIC DNA]</scope>
    <source>
        <strain evidence="7">FDAARGOS_652</strain>
    </source>
</reference>
<feature type="compositionally biased region" description="Low complexity" evidence="5">
    <location>
        <begin position="140"/>
        <end position="151"/>
    </location>
</feature>
<dbReference type="AlphaFoldDB" id="A0A8X7NGS0"/>
<name>A0A8X7NGS0_CANPA</name>
<dbReference type="InterPro" id="IPR036128">
    <property type="entry name" value="Plus3-like_sf"/>
</dbReference>
<dbReference type="SMART" id="SM00719">
    <property type="entry name" value="Plus3"/>
    <property type="match status" value="1"/>
</dbReference>
<dbReference type="PROSITE" id="PS51360">
    <property type="entry name" value="PLUS3"/>
    <property type="match status" value="1"/>
</dbReference>
<dbReference type="GO" id="GO:0006368">
    <property type="term" value="P:transcription elongation by RNA polymerase II"/>
    <property type="evidence" value="ECO:0007669"/>
    <property type="project" value="EnsemblFungi"/>
</dbReference>
<keyword evidence="3" id="KW-0804">Transcription</keyword>
<dbReference type="GO" id="GO:0003723">
    <property type="term" value="F:RNA binding"/>
    <property type="evidence" value="ECO:0007669"/>
    <property type="project" value="EnsemblFungi"/>
</dbReference>
<dbReference type="EMBL" id="JABWAB010000013">
    <property type="protein sequence ID" value="KAF6042934.1"/>
    <property type="molecule type" value="Genomic_DNA"/>
</dbReference>
<dbReference type="GO" id="GO:0000791">
    <property type="term" value="C:euchromatin"/>
    <property type="evidence" value="ECO:0007669"/>
    <property type="project" value="EnsemblFungi"/>
</dbReference>
<dbReference type="GO" id="GO:0032968">
    <property type="term" value="P:positive regulation of transcription elongation by RNA polymerase II"/>
    <property type="evidence" value="ECO:0007669"/>
    <property type="project" value="EnsemblFungi"/>
</dbReference>
<feature type="compositionally biased region" description="Acidic residues" evidence="5">
    <location>
        <begin position="56"/>
        <end position="74"/>
    </location>
</feature>
<dbReference type="OrthoDB" id="166375at2759"/>
<dbReference type="GO" id="GO:0016593">
    <property type="term" value="C:Cdc73/Paf1 complex"/>
    <property type="evidence" value="ECO:0007669"/>
    <property type="project" value="EnsemblFungi"/>
</dbReference>
<dbReference type="GO" id="GO:2001209">
    <property type="term" value="P:positive regulation of transcription elongation by RNA polymerase I"/>
    <property type="evidence" value="ECO:0007669"/>
    <property type="project" value="EnsemblFungi"/>
</dbReference>
<dbReference type="GO" id="GO:0000122">
    <property type="term" value="P:negative regulation of transcription by RNA polymerase II"/>
    <property type="evidence" value="ECO:0007669"/>
    <property type="project" value="EnsemblFungi"/>
</dbReference>
<dbReference type="GO" id="GO:0003677">
    <property type="term" value="F:DNA binding"/>
    <property type="evidence" value="ECO:0007669"/>
    <property type="project" value="InterPro"/>
</dbReference>
<evidence type="ECO:0000256" key="2">
    <source>
        <dbReference type="ARBA" id="ARBA00023015"/>
    </source>
</evidence>
<comment type="caution">
    <text evidence="7">The sequence shown here is derived from an EMBL/GenBank/DDBJ whole genome shotgun (WGS) entry which is preliminary data.</text>
</comment>
<dbReference type="GO" id="GO:1990269">
    <property type="term" value="F:RNA polymerase II C-terminal domain phosphoserine binding"/>
    <property type="evidence" value="ECO:0007669"/>
    <property type="project" value="EnsemblFungi"/>
</dbReference>
<comment type="subcellular location">
    <subcellularLocation>
        <location evidence="1">Nucleus</location>
    </subcellularLocation>
</comment>
<dbReference type="GO" id="GO:0042138">
    <property type="term" value="P:meiotic DNA double-strand break formation"/>
    <property type="evidence" value="ECO:0007669"/>
    <property type="project" value="EnsemblFungi"/>
</dbReference>
<keyword evidence="4" id="KW-0539">Nucleus</keyword>
<dbReference type="GO" id="GO:0031126">
    <property type="term" value="P:sno(s)RNA 3'-end processing"/>
    <property type="evidence" value="ECO:0007669"/>
    <property type="project" value="EnsemblFungi"/>
</dbReference>
<feature type="compositionally biased region" description="Basic and acidic residues" evidence="5">
    <location>
        <begin position="153"/>
        <end position="168"/>
    </location>
</feature>
<dbReference type="InterPro" id="IPR004343">
    <property type="entry name" value="Plus-3_dom"/>
</dbReference>
<dbReference type="GO" id="GO:0001015">
    <property type="term" value="P:snoRNA transcription by RNA polymerase II"/>
    <property type="evidence" value="ECO:0007669"/>
    <property type="project" value="EnsemblFungi"/>
</dbReference>
<feature type="domain" description="Plus3" evidence="6">
    <location>
        <begin position="230"/>
        <end position="365"/>
    </location>
</feature>
<proteinExistence type="predicted"/>
<evidence type="ECO:0000256" key="5">
    <source>
        <dbReference type="SAM" id="MobiDB-lite"/>
    </source>
</evidence>
<accession>A0A8X7NGS0</accession>